<dbReference type="PANTHER" id="PTHR11306">
    <property type="entry name" value="NIEMANN PICK TYPE C2 PROTEIN NPC2-RELATED"/>
    <property type="match status" value="1"/>
</dbReference>
<sequence>MSFSMMRYPVILFTAALIPFGTCFKFIDCGSQLGQFTNIAVTNCDPTTSAYCKLKRGTNVTLTVKFTPNQDITEVKAVVHGILGGVPIPFNLPNPDGCKESGIQCPLVKNENYSYISELPVLNVYPKVKLQVKWELQTEEKEDIVCFELPAKIV</sequence>
<organism evidence="8 9">
    <name type="scientific">Nezara viridula</name>
    <name type="common">Southern green stink bug</name>
    <name type="synonym">Cimex viridulus</name>
    <dbReference type="NCBI Taxonomy" id="85310"/>
    <lineage>
        <taxon>Eukaryota</taxon>
        <taxon>Metazoa</taxon>
        <taxon>Ecdysozoa</taxon>
        <taxon>Arthropoda</taxon>
        <taxon>Hexapoda</taxon>
        <taxon>Insecta</taxon>
        <taxon>Pterygota</taxon>
        <taxon>Neoptera</taxon>
        <taxon>Paraneoptera</taxon>
        <taxon>Hemiptera</taxon>
        <taxon>Heteroptera</taxon>
        <taxon>Panheteroptera</taxon>
        <taxon>Pentatomomorpha</taxon>
        <taxon>Pentatomoidea</taxon>
        <taxon>Pentatomidae</taxon>
        <taxon>Pentatominae</taxon>
        <taxon>Nezara</taxon>
    </lineage>
</organism>
<keyword evidence="9" id="KW-1185">Reference proteome</keyword>
<feature type="domain" description="MD-2-related lipid-recognition" evidence="7">
    <location>
        <begin position="26"/>
        <end position="151"/>
    </location>
</feature>
<evidence type="ECO:0000256" key="5">
    <source>
        <dbReference type="ARBA" id="ARBA00023157"/>
    </source>
</evidence>
<reference evidence="8" key="1">
    <citation type="submission" date="2022-01" db="EMBL/GenBank/DDBJ databases">
        <authorList>
            <person name="King R."/>
        </authorList>
    </citation>
    <scope>NUCLEOTIDE SEQUENCE</scope>
</reference>
<accession>A0A9P0H4J3</accession>
<dbReference type="GO" id="GO:0032934">
    <property type="term" value="F:sterol binding"/>
    <property type="evidence" value="ECO:0007669"/>
    <property type="project" value="InterPro"/>
</dbReference>
<evidence type="ECO:0000256" key="1">
    <source>
        <dbReference type="ARBA" id="ARBA00004613"/>
    </source>
</evidence>
<keyword evidence="3" id="KW-0964">Secreted</keyword>
<dbReference type="Gene3D" id="2.60.40.770">
    <property type="match status" value="1"/>
</dbReference>
<proteinExistence type="inferred from homology"/>
<evidence type="ECO:0000256" key="4">
    <source>
        <dbReference type="ARBA" id="ARBA00022729"/>
    </source>
</evidence>
<dbReference type="InterPro" id="IPR014756">
    <property type="entry name" value="Ig_E-set"/>
</dbReference>
<protein>
    <recommendedName>
        <fullName evidence="7">MD-2-related lipid-recognition domain-containing protein</fullName>
    </recommendedName>
</protein>
<dbReference type="InterPro" id="IPR003172">
    <property type="entry name" value="ML_dom"/>
</dbReference>
<evidence type="ECO:0000256" key="2">
    <source>
        <dbReference type="ARBA" id="ARBA00006370"/>
    </source>
</evidence>
<dbReference type="AlphaFoldDB" id="A0A9P0H4J3"/>
<gene>
    <name evidence="8" type="ORF">NEZAVI_LOCUS4454</name>
</gene>
<keyword evidence="4 6" id="KW-0732">Signal</keyword>
<comment type="similarity">
    <text evidence="2">Belongs to the NPC2 family.</text>
</comment>
<dbReference type="GO" id="GO:0005576">
    <property type="term" value="C:extracellular region"/>
    <property type="evidence" value="ECO:0007669"/>
    <property type="project" value="UniProtKB-SubCell"/>
</dbReference>
<dbReference type="GO" id="GO:0032367">
    <property type="term" value="P:intracellular cholesterol transport"/>
    <property type="evidence" value="ECO:0007669"/>
    <property type="project" value="InterPro"/>
</dbReference>
<dbReference type="PANTHER" id="PTHR11306:SF68">
    <property type="entry name" value="NPC INTRACELLULAR CHOLESTEROL TRANSPORTER 2"/>
    <property type="match status" value="1"/>
</dbReference>
<dbReference type="InterPro" id="IPR033916">
    <property type="entry name" value="ML_Npc2-like"/>
</dbReference>
<evidence type="ECO:0000313" key="9">
    <source>
        <dbReference type="Proteomes" id="UP001152798"/>
    </source>
</evidence>
<evidence type="ECO:0000256" key="6">
    <source>
        <dbReference type="SAM" id="SignalP"/>
    </source>
</evidence>
<evidence type="ECO:0000313" key="8">
    <source>
        <dbReference type="EMBL" id="CAH1393842.1"/>
    </source>
</evidence>
<feature type="chain" id="PRO_5040499256" description="MD-2-related lipid-recognition domain-containing protein" evidence="6">
    <location>
        <begin position="24"/>
        <end position="154"/>
    </location>
</feature>
<evidence type="ECO:0000256" key="3">
    <source>
        <dbReference type="ARBA" id="ARBA00022525"/>
    </source>
</evidence>
<dbReference type="EMBL" id="OV725078">
    <property type="protein sequence ID" value="CAH1393842.1"/>
    <property type="molecule type" value="Genomic_DNA"/>
</dbReference>
<dbReference type="FunFam" id="2.60.40.770:FF:000001">
    <property type="entry name" value="NPC intracellular cholesterol transporter 2"/>
    <property type="match status" value="1"/>
</dbReference>
<dbReference type="InterPro" id="IPR039670">
    <property type="entry name" value="NPC2-like"/>
</dbReference>
<dbReference type="SMART" id="SM00737">
    <property type="entry name" value="ML"/>
    <property type="match status" value="1"/>
</dbReference>
<name>A0A9P0H4J3_NEZVI</name>
<feature type="signal peptide" evidence="6">
    <location>
        <begin position="1"/>
        <end position="23"/>
    </location>
</feature>
<dbReference type="Pfam" id="PF02221">
    <property type="entry name" value="E1_DerP2_DerF2"/>
    <property type="match status" value="1"/>
</dbReference>
<evidence type="ECO:0000259" key="7">
    <source>
        <dbReference type="SMART" id="SM00737"/>
    </source>
</evidence>
<dbReference type="OrthoDB" id="4937502at2759"/>
<dbReference type="SUPFAM" id="SSF81296">
    <property type="entry name" value="E set domains"/>
    <property type="match status" value="1"/>
</dbReference>
<keyword evidence="5" id="KW-1015">Disulfide bond</keyword>
<dbReference type="Proteomes" id="UP001152798">
    <property type="component" value="Chromosome 2"/>
</dbReference>
<dbReference type="CDD" id="cd00916">
    <property type="entry name" value="Npc2_like"/>
    <property type="match status" value="1"/>
</dbReference>
<comment type="subcellular location">
    <subcellularLocation>
        <location evidence="1">Secreted</location>
    </subcellularLocation>
</comment>